<feature type="transmembrane region" description="Helical" evidence="1">
    <location>
        <begin position="484"/>
        <end position="504"/>
    </location>
</feature>
<keyword evidence="3" id="KW-1185">Reference proteome</keyword>
<dbReference type="AlphaFoldDB" id="A0A8J3ZU84"/>
<keyword evidence="1" id="KW-0472">Membrane</keyword>
<sequence length="638" mass="66783">MGITQPDVRGTAAPRRRVTGVDPRQVVAWLAAAWLIPTATHLLGVDWLLPPLVLALTAGLLRGGRTLLDRLVLATALLLGCCAVAGMLFTAWPFGLDPVPVAGAALTVLGGVSIASGRAPRLPRPTVADALTVATAAAALAYVALPYLRADSTGRLAMLLGADDNARHVSILDTLRRTGGYAWGYAPDEVPELFDALRFYPSGWHLTAGLLDGFVRSSTGTGDMAGVVDHHVWFLLGTYGVFAVALLWAVQWVGGPLLGGWRRLPVLAFLGVQLVYGDLPVLAILGFVSQLLGLTLLVVLVAVLARRTGGVREHVVLVCALVAGIGFAYELLLPSAGLAAVAWGLRRWRTLRPIRAFVVTVCGVAGAAALVPLALGALFGGHGTLIGAPGGVLGVSRGLLLALAALVAAAVVTRAGRRLAVWRSYVWTLAAVLALPAALLGYRAVTGNQAGYYLEKGLHAVFVTLLVGLAAVAVLLPRPRRAPLADLLPAALVAVAVAGLGGVVTDDVPYRPGRTETLNRMWHSGEAARGNRPTAERLRALDAAFPAEPGVATVVLTGDLYTTYTLTLNLSMLQRTSGLTDGVLYRPQGFDLEPASLAESLAQADGVVRIVVAAPDAEELVKRVRQARPGLRFEVVRP</sequence>
<feature type="transmembrane region" description="Helical" evidence="1">
    <location>
        <begin position="279"/>
        <end position="303"/>
    </location>
</feature>
<feature type="transmembrane region" description="Helical" evidence="1">
    <location>
        <begin position="357"/>
        <end position="379"/>
    </location>
</feature>
<dbReference type="Proteomes" id="UP000635606">
    <property type="component" value="Unassembled WGS sequence"/>
</dbReference>
<feature type="transmembrane region" description="Helical" evidence="1">
    <location>
        <begin position="457"/>
        <end position="477"/>
    </location>
</feature>
<feature type="transmembrane region" description="Helical" evidence="1">
    <location>
        <begin position="232"/>
        <end position="258"/>
    </location>
</feature>
<feature type="transmembrane region" description="Helical" evidence="1">
    <location>
        <begin position="70"/>
        <end position="92"/>
    </location>
</feature>
<protein>
    <submittedName>
        <fullName evidence="2">Uncharacterized protein</fullName>
    </submittedName>
</protein>
<keyword evidence="1" id="KW-0812">Transmembrane</keyword>
<dbReference type="RefSeq" id="WP_203927536.1">
    <property type="nucleotide sequence ID" value="NZ_BOPH01000027.1"/>
</dbReference>
<keyword evidence="1" id="KW-1133">Transmembrane helix</keyword>
<organism evidence="2 3">
    <name type="scientific">Virgisporangium ochraceum</name>
    <dbReference type="NCBI Taxonomy" id="65505"/>
    <lineage>
        <taxon>Bacteria</taxon>
        <taxon>Bacillati</taxon>
        <taxon>Actinomycetota</taxon>
        <taxon>Actinomycetes</taxon>
        <taxon>Micromonosporales</taxon>
        <taxon>Micromonosporaceae</taxon>
        <taxon>Virgisporangium</taxon>
    </lineage>
</organism>
<feature type="transmembrane region" description="Helical" evidence="1">
    <location>
        <begin position="425"/>
        <end position="445"/>
    </location>
</feature>
<name>A0A8J3ZU84_9ACTN</name>
<gene>
    <name evidence="2" type="ORF">Voc01_024980</name>
</gene>
<feature type="transmembrane region" description="Helical" evidence="1">
    <location>
        <begin position="26"/>
        <end position="49"/>
    </location>
</feature>
<feature type="transmembrane region" description="Helical" evidence="1">
    <location>
        <begin position="391"/>
        <end position="413"/>
    </location>
</feature>
<evidence type="ECO:0000256" key="1">
    <source>
        <dbReference type="SAM" id="Phobius"/>
    </source>
</evidence>
<dbReference type="EMBL" id="BOPH01000027">
    <property type="protein sequence ID" value="GIJ67581.1"/>
    <property type="molecule type" value="Genomic_DNA"/>
</dbReference>
<evidence type="ECO:0000313" key="2">
    <source>
        <dbReference type="EMBL" id="GIJ67581.1"/>
    </source>
</evidence>
<evidence type="ECO:0000313" key="3">
    <source>
        <dbReference type="Proteomes" id="UP000635606"/>
    </source>
</evidence>
<proteinExistence type="predicted"/>
<feature type="transmembrane region" description="Helical" evidence="1">
    <location>
        <begin position="127"/>
        <end position="148"/>
    </location>
</feature>
<comment type="caution">
    <text evidence="2">The sequence shown here is derived from an EMBL/GenBank/DDBJ whole genome shotgun (WGS) entry which is preliminary data.</text>
</comment>
<accession>A0A8J3ZU84</accession>
<reference evidence="2" key="1">
    <citation type="submission" date="2021-01" db="EMBL/GenBank/DDBJ databases">
        <title>Whole genome shotgun sequence of Virgisporangium ochraceum NBRC 16418.</title>
        <authorList>
            <person name="Komaki H."/>
            <person name="Tamura T."/>
        </authorList>
    </citation>
    <scope>NUCLEOTIDE SEQUENCE</scope>
    <source>
        <strain evidence="2">NBRC 16418</strain>
    </source>
</reference>